<keyword evidence="2 7" id="KW-0813">Transport</keyword>
<organism evidence="9 10">
    <name type="scientific">Armatimonas rosea</name>
    <dbReference type="NCBI Taxonomy" id="685828"/>
    <lineage>
        <taxon>Bacteria</taxon>
        <taxon>Bacillati</taxon>
        <taxon>Armatimonadota</taxon>
        <taxon>Armatimonadia</taxon>
        <taxon>Armatimonadales</taxon>
        <taxon>Armatimonadaceae</taxon>
        <taxon>Armatimonas</taxon>
    </lineage>
</organism>
<evidence type="ECO:0000313" key="9">
    <source>
        <dbReference type="EMBL" id="MBB6048864.1"/>
    </source>
</evidence>
<dbReference type="RefSeq" id="WP_184192487.1">
    <property type="nucleotide sequence ID" value="NZ_JACHGW010000001.1"/>
</dbReference>
<accession>A0A7W9SME9</accession>
<dbReference type="AlphaFoldDB" id="A0A7W9SME9"/>
<feature type="transmembrane region" description="Helical" evidence="7">
    <location>
        <begin position="91"/>
        <end position="112"/>
    </location>
</feature>
<dbReference type="EMBL" id="JACHGW010000001">
    <property type="protein sequence ID" value="MBB6048864.1"/>
    <property type="molecule type" value="Genomic_DNA"/>
</dbReference>
<evidence type="ECO:0000256" key="4">
    <source>
        <dbReference type="ARBA" id="ARBA00022692"/>
    </source>
</evidence>
<evidence type="ECO:0000259" key="8">
    <source>
        <dbReference type="PROSITE" id="PS50928"/>
    </source>
</evidence>
<keyword evidence="3" id="KW-1003">Cell membrane</keyword>
<dbReference type="InterPro" id="IPR000515">
    <property type="entry name" value="MetI-like"/>
</dbReference>
<dbReference type="Gene3D" id="1.10.3720.10">
    <property type="entry name" value="MetI-like"/>
    <property type="match status" value="1"/>
</dbReference>
<dbReference type="PANTHER" id="PTHR30151:SF40">
    <property type="entry name" value="TRANSPORT SYSTEM INTEGRAL MEMBRANE PROTEIN"/>
    <property type="match status" value="1"/>
</dbReference>
<comment type="subcellular location">
    <subcellularLocation>
        <location evidence="1 7">Cell membrane</location>
        <topology evidence="1 7">Multi-pass membrane protein</topology>
    </subcellularLocation>
</comment>
<dbReference type="SUPFAM" id="SSF161098">
    <property type="entry name" value="MetI-like"/>
    <property type="match status" value="1"/>
</dbReference>
<dbReference type="CDD" id="cd06261">
    <property type="entry name" value="TM_PBP2"/>
    <property type="match status" value="1"/>
</dbReference>
<proteinExistence type="inferred from homology"/>
<feature type="transmembrane region" description="Helical" evidence="7">
    <location>
        <begin position="150"/>
        <end position="173"/>
    </location>
</feature>
<evidence type="ECO:0000256" key="2">
    <source>
        <dbReference type="ARBA" id="ARBA00022448"/>
    </source>
</evidence>
<dbReference type="InterPro" id="IPR035906">
    <property type="entry name" value="MetI-like_sf"/>
</dbReference>
<dbReference type="Pfam" id="PF00528">
    <property type="entry name" value="BPD_transp_1"/>
    <property type="match status" value="1"/>
</dbReference>
<evidence type="ECO:0000256" key="3">
    <source>
        <dbReference type="ARBA" id="ARBA00022475"/>
    </source>
</evidence>
<reference evidence="9 10" key="1">
    <citation type="submission" date="2020-08" db="EMBL/GenBank/DDBJ databases">
        <title>Genomic Encyclopedia of Type Strains, Phase IV (KMG-IV): sequencing the most valuable type-strain genomes for metagenomic binning, comparative biology and taxonomic classification.</title>
        <authorList>
            <person name="Goeker M."/>
        </authorList>
    </citation>
    <scope>NUCLEOTIDE SEQUENCE [LARGE SCALE GENOMIC DNA]</scope>
    <source>
        <strain evidence="9 10">DSM 23562</strain>
    </source>
</reference>
<dbReference type="GO" id="GO:0055085">
    <property type="term" value="P:transmembrane transport"/>
    <property type="evidence" value="ECO:0007669"/>
    <property type="project" value="InterPro"/>
</dbReference>
<dbReference type="PROSITE" id="PS50928">
    <property type="entry name" value="ABC_TM1"/>
    <property type="match status" value="1"/>
</dbReference>
<evidence type="ECO:0000256" key="1">
    <source>
        <dbReference type="ARBA" id="ARBA00004651"/>
    </source>
</evidence>
<dbReference type="Proteomes" id="UP000520814">
    <property type="component" value="Unassembled WGS sequence"/>
</dbReference>
<keyword evidence="5 7" id="KW-1133">Transmembrane helix</keyword>
<keyword evidence="4 7" id="KW-0812">Transmembrane</keyword>
<feature type="domain" description="ABC transmembrane type-1" evidence="8">
    <location>
        <begin position="53"/>
        <end position="235"/>
    </location>
</feature>
<feature type="transmembrane region" description="Helical" evidence="7">
    <location>
        <begin position="216"/>
        <end position="237"/>
    </location>
</feature>
<sequence length="252" mass="26727">MRLARLGFYALLALAWWGAAALHLWPPYLLPSPGEVGTFLLSALKDGSLVSALLTSLGRAGLGYAISLVLGTALGLLLARSKLADATLGSAVTGLQSLPSICWFPLALLWFGLTEKSVLFVVVMGALFAITLAVRSGVRGLPPLWLKAAQMLGATGVTLWSRVLLPAILPAFLSGMRQGWAFAWRSLMAAELLSQSLKIGVGHLLSTGRDLNDMPMVLGMVGIILLLGVAVDFVVFVPLERLIARRWGVEGA</sequence>
<feature type="transmembrane region" description="Helical" evidence="7">
    <location>
        <begin position="61"/>
        <end position="79"/>
    </location>
</feature>
<comment type="caution">
    <text evidence="9">The sequence shown here is derived from an EMBL/GenBank/DDBJ whole genome shotgun (WGS) entry which is preliminary data.</text>
</comment>
<feature type="transmembrane region" description="Helical" evidence="7">
    <location>
        <begin position="118"/>
        <end position="138"/>
    </location>
</feature>
<protein>
    <submittedName>
        <fullName evidence="9">NitT/TauT family transport system permease protein</fullName>
    </submittedName>
</protein>
<gene>
    <name evidence="9" type="ORF">HNQ39_000626</name>
</gene>
<dbReference type="GO" id="GO:0005886">
    <property type="term" value="C:plasma membrane"/>
    <property type="evidence" value="ECO:0007669"/>
    <property type="project" value="UniProtKB-SubCell"/>
</dbReference>
<evidence type="ECO:0000256" key="7">
    <source>
        <dbReference type="RuleBase" id="RU363032"/>
    </source>
</evidence>
<keyword evidence="6 7" id="KW-0472">Membrane</keyword>
<name>A0A7W9SME9_ARMRO</name>
<evidence type="ECO:0000256" key="5">
    <source>
        <dbReference type="ARBA" id="ARBA00022989"/>
    </source>
</evidence>
<comment type="similarity">
    <text evidence="7">Belongs to the binding-protein-dependent transport system permease family.</text>
</comment>
<keyword evidence="10" id="KW-1185">Reference proteome</keyword>
<evidence type="ECO:0000256" key="6">
    <source>
        <dbReference type="ARBA" id="ARBA00023136"/>
    </source>
</evidence>
<evidence type="ECO:0000313" key="10">
    <source>
        <dbReference type="Proteomes" id="UP000520814"/>
    </source>
</evidence>
<dbReference type="PANTHER" id="PTHR30151">
    <property type="entry name" value="ALKANE SULFONATE ABC TRANSPORTER-RELATED, MEMBRANE SUBUNIT"/>
    <property type="match status" value="1"/>
</dbReference>